<keyword evidence="2" id="KW-1185">Reference proteome</keyword>
<proteinExistence type="predicted"/>
<reference evidence="2" key="1">
    <citation type="submission" date="2016-06" db="EMBL/GenBank/DDBJ databases">
        <title>Parallel loss of symbiosis genes in relatives of nitrogen-fixing non-legume Parasponia.</title>
        <authorList>
            <person name="Van Velzen R."/>
            <person name="Holmer R."/>
            <person name="Bu F."/>
            <person name="Rutten L."/>
            <person name="Van Zeijl A."/>
            <person name="Liu W."/>
            <person name="Santuari L."/>
            <person name="Cao Q."/>
            <person name="Sharma T."/>
            <person name="Shen D."/>
            <person name="Roswanjaya Y."/>
            <person name="Wardhani T."/>
            <person name="Kalhor M.S."/>
            <person name="Jansen J."/>
            <person name="Van den Hoogen J."/>
            <person name="Gungor B."/>
            <person name="Hartog M."/>
            <person name="Hontelez J."/>
            <person name="Verver J."/>
            <person name="Yang W.-C."/>
            <person name="Schijlen E."/>
            <person name="Repin R."/>
            <person name="Schilthuizen M."/>
            <person name="Schranz E."/>
            <person name="Heidstra R."/>
            <person name="Miyata K."/>
            <person name="Fedorova E."/>
            <person name="Kohlen W."/>
            <person name="Bisseling T."/>
            <person name="Smit S."/>
            <person name="Geurts R."/>
        </authorList>
    </citation>
    <scope>NUCLEOTIDE SEQUENCE [LARGE SCALE GENOMIC DNA]</scope>
    <source>
        <strain evidence="2">cv. RG33-2</strain>
    </source>
</reference>
<feature type="non-terminal residue" evidence="1">
    <location>
        <position position="1"/>
    </location>
</feature>
<gene>
    <name evidence="1" type="ORF">TorRG33x02_135340</name>
</gene>
<evidence type="ECO:0000313" key="2">
    <source>
        <dbReference type="Proteomes" id="UP000237000"/>
    </source>
</evidence>
<organism evidence="1 2">
    <name type="scientific">Trema orientale</name>
    <name type="common">Charcoal tree</name>
    <name type="synonym">Celtis orientalis</name>
    <dbReference type="NCBI Taxonomy" id="63057"/>
    <lineage>
        <taxon>Eukaryota</taxon>
        <taxon>Viridiplantae</taxon>
        <taxon>Streptophyta</taxon>
        <taxon>Embryophyta</taxon>
        <taxon>Tracheophyta</taxon>
        <taxon>Spermatophyta</taxon>
        <taxon>Magnoliopsida</taxon>
        <taxon>eudicotyledons</taxon>
        <taxon>Gunneridae</taxon>
        <taxon>Pentapetalae</taxon>
        <taxon>rosids</taxon>
        <taxon>fabids</taxon>
        <taxon>Rosales</taxon>
        <taxon>Cannabaceae</taxon>
        <taxon>Trema</taxon>
    </lineage>
</organism>
<dbReference type="AlphaFoldDB" id="A0A2P5EYR4"/>
<dbReference type="EMBL" id="JXTC01000081">
    <property type="protein sequence ID" value="PON90677.1"/>
    <property type="molecule type" value="Genomic_DNA"/>
</dbReference>
<accession>A0A2P5EYR4</accession>
<dbReference type="InParanoid" id="A0A2P5EYR4"/>
<evidence type="ECO:0000313" key="1">
    <source>
        <dbReference type="EMBL" id="PON90677.1"/>
    </source>
</evidence>
<sequence>NTTSKVHFPNTNRIIWAQKSEPNRKWLSYAHTLLLTSRSSRSSTDGRQQPNFGETPNFFFFFNQILNQKRYHLP</sequence>
<comment type="caution">
    <text evidence="1">The sequence shown here is derived from an EMBL/GenBank/DDBJ whole genome shotgun (WGS) entry which is preliminary data.</text>
</comment>
<protein>
    <submittedName>
        <fullName evidence="1">Uncharacterized protein</fullName>
    </submittedName>
</protein>
<name>A0A2P5EYR4_TREOI</name>
<dbReference type="Proteomes" id="UP000237000">
    <property type="component" value="Unassembled WGS sequence"/>
</dbReference>